<organism evidence="1 2">
    <name type="scientific">Holothuria leucospilota</name>
    <name type="common">Black long sea cucumber</name>
    <name type="synonym">Mertensiothuria leucospilota</name>
    <dbReference type="NCBI Taxonomy" id="206669"/>
    <lineage>
        <taxon>Eukaryota</taxon>
        <taxon>Metazoa</taxon>
        <taxon>Echinodermata</taxon>
        <taxon>Eleutherozoa</taxon>
        <taxon>Echinozoa</taxon>
        <taxon>Holothuroidea</taxon>
        <taxon>Aspidochirotacea</taxon>
        <taxon>Aspidochirotida</taxon>
        <taxon>Holothuriidae</taxon>
        <taxon>Holothuria</taxon>
    </lineage>
</organism>
<evidence type="ECO:0000313" key="2">
    <source>
        <dbReference type="Proteomes" id="UP001152320"/>
    </source>
</evidence>
<comment type="caution">
    <text evidence="1">The sequence shown here is derived from an EMBL/GenBank/DDBJ whole genome shotgun (WGS) entry which is preliminary data.</text>
</comment>
<sequence length="136" mass="15311">MADPTEGKTILCFLPSGEYFQGRLITDDNEQYGLTGRKANLPEGHFHECCFEDTPAFFTITVIDFMTKKEIPILDVMRTGGDNCSLVKDEEFEFHTDQLFTGSKADEIILKYFNPSLVKKDCLVCTGHCIISVNLS</sequence>
<evidence type="ECO:0000313" key="1">
    <source>
        <dbReference type="EMBL" id="KAJ8044351.1"/>
    </source>
</evidence>
<dbReference type="EMBL" id="JAIZAY010000003">
    <property type="protein sequence ID" value="KAJ8044351.1"/>
    <property type="molecule type" value="Genomic_DNA"/>
</dbReference>
<accession>A0A9Q1CFE9</accession>
<dbReference type="AlphaFoldDB" id="A0A9Q1CFE9"/>
<keyword evidence="2" id="KW-1185">Reference proteome</keyword>
<protein>
    <submittedName>
        <fullName evidence="1">Uncharacterized protein</fullName>
    </submittedName>
</protein>
<name>A0A9Q1CFE9_HOLLE</name>
<dbReference type="OrthoDB" id="2357369at2759"/>
<proteinExistence type="predicted"/>
<gene>
    <name evidence="1" type="ORF">HOLleu_07080</name>
</gene>
<reference evidence="1" key="1">
    <citation type="submission" date="2021-10" db="EMBL/GenBank/DDBJ databases">
        <title>Tropical sea cucumber genome reveals ecological adaptation and Cuvierian tubules defense mechanism.</title>
        <authorList>
            <person name="Chen T."/>
        </authorList>
    </citation>
    <scope>NUCLEOTIDE SEQUENCE</scope>
    <source>
        <strain evidence="1">Nanhai2018</strain>
        <tissue evidence="1">Muscle</tissue>
    </source>
</reference>
<dbReference type="Proteomes" id="UP001152320">
    <property type="component" value="Chromosome 3"/>
</dbReference>